<evidence type="ECO:0000259" key="1">
    <source>
        <dbReference type="PROSITE" id="PS50181"/>
    </source>
</evidence>
<dbReference type="SUPFAM" id="SSF81383">
    <property type="entry name" value="F-box domain"/>
    <property type="match status" value="1"/>
</dbReference>
<dbReference type="PANTHER" id="PTHR31672:SF13">
    <property type="entry name" value="F-BOX PROTEIN CPR30-LIKE"/>
    <property type="match status" value="1"/>
</dbReference>
<dbReference type="PROSITE" id="PS50181">
    <property type="entry name" value="FBOX"/>
    <property type="match status" value="1"/>
</dbReference>
<feature type="domain" description="F-box" evidence="1">
    <location>
        <begin position="10"/>
        <end position="55"/>
    </location>
</feature>
<dbReference type="PANTHER" id="PTHR31672">
    <property type="entry name" value="BNACNNG10540D PROTEIN"/>
    <property type="match status" value="1"/>
</dbReference>
<dbReference type="InterPro" id="IPR050796">
    <property type="entry name" value="SCF_F-box_component"/>
</dbReference>
<dbReference type="SMART" id="SM00256">
    <property type="entry name" value="FBOX"/>
    <property type="match status" value="1"/>
</dbReference>
<dbReference type="EMBL" id="LXQA010011728">
    <property type="protein sequence ID" value="MCH87199.1"/>
    <property type="molecule type" value="Genomic_DNA"/>
</dbReference>
<organism evidence="2 3">
    <name type="scientific">Trifolium medium</name>
    <dbReference type="NCBI Taxonomy" id="97028"/>
    <lineage>
        <taxon>Eukaryota</taxon>
        <taxon>Viridiplantae</taxon>
        <taxon>Streptophyta</taxon>
        <taxon>Embryophyta</taxon>
        <taxon>Tracheophyta</taxon>
        <taxon>Spermatophyta</taxon>
        <taxon>Magnoliopsida</taxon>
        <taxon>eudicotyledons</taxon>
        <taxon>Gunneridae</taxon>
        <taxon>Pentapetalae</taxon>
        <taxon>rosids</taxon>
        <taxon>fabids</taxon>
        <taxon>Fabales</taxon>
        <taxon>Fabaceae</taxon>
        <taxon>Papilionoideae</taxon>
        <taxon>50 kb inversion clade</taxon>
        <taxon>NPAAA clade</taxon>
        <taxon>Hologalegina</taxon>
        <taxon>IRL clade</taxon>
        <taxon>Trifolieae</taxon>
        <taxon>Trifolium</taxon>
    </lineage>
</organism>
<dbReference type="Gene3D" id="1.20.1280.50">
    <property type="match status" value="1"/>
</dbReference>
<dbReference type="AlphaFoldDB" id="A0A392MJG1"/>
<name>A0A392MJG1_9FABA</name>
<proteinExistence type="predicted"/>
<reference evidence="2 3" key="1">
    <citation type="journal article" date="2018" name="Front. Plant Sci.">
        <title>Red Clover (Trifolium pratense) and Zigzag Clover (T. medium) - A Picture of Genomic Similarities and Differences.</title>
        <authorList>
            <person name="Dluhosova J."/>
            <person name="Istvanek J."/>
            <person name="Nedelnik J."/>
            <person name="Repkova J."/>
        </authorList>
    </citation>
    <scope>NUCLEOTIDE SEQUENCE [LARGE SCALE GENOMIC DNA]</scope>
    <source>
        <strain evidence="3">cv. 10/8</strain>
        <tissue evidence="2">Leaf</tissue>
    </source>
</reference>
<protein>
    <submittedName>
        <fullName evidence="2">F-box protein</fullName>
    </submittedName>
</protein>
<gene>
    <name evidence="2" type="ORF">A2U01_0008065</name>
</gene>
<keyword evidence="3" id="KW-1185">Reference proteome</keyword>
<dbReference type="CDD" id="cd22157">
    <property type="entry name" value="F-box_AtFBW1-like"/>
    <property type="match status" value="1"/>
</dbReference>
<dbReference type="InterPro" id="IPR001810">
    <property type="entry name" value="F-box_dom"/>
</dbReference>
<dbReference type="InterPro" id="IPR036047">
    <property type="entry name" value="F-box-like_dom_sf"/>
</dbReference>
<dbReference type="Pfam" id="PF00646">
    <property type="entry name" value="F-box"/>
    <property type="match status" value="1"/>
</dbReference>
<sequence length="164" mass="18545">MNIPPPSIVAASPVTLPEELIGEVLSYLTVKSLMRMKCVNKSWNTLISDPIFVKLHLMRSPRNTHFVLYSSELASANILPISVSHLLKSRKKTVTLTDDPYRRFHSKDLSRIVGSCNGLICLLDCNYRTSDYLEHSLYFWNPATRTKSEKLGRDVKFGMGPESS</sequence>
<evidence type="ECO:0000313" key="3">
    <source>
        <dbReference type="Proteomes" id="UP000265520"/>
    </source>
</evidence>
<comment type="caution">
    <text evidence="2">The sequence shown here is derived from an EMBL/GenBank/DDBJ whole genome shotgun (WGS) entry which is preliminary data.</text>
</comment>
<accession>A0A392MJG1</accession>
<evidence type="ECO:0000313" key="2">
    <source>
        <dbReference type="EMBL" id="MCH87199.1"/>
    </source>
</evidence>
<dbReference type="Proteomes" id="UP000265520">
    <property type="component" value="Unassembled WGS sequence"/>
</dbReference>